<dbReference type="Proteomes" id="UP001219920">
    <property type="component" value="Segment"/>
</dbReference>
<evidence type="ECO:0000313" key="2">
    <source>
        <dbReference type="EMBL" id="WEM05624.1"/>
    </source>
</evidence>
<organism evidence="2 3">
    <name type="scientific">Pseudomonas phage vB_PaeM-G11</name>
    <dbReference type="NCBI Taxonomy" id="3034915"/>
    <lineage>
        <taxon>Viruses</taxon>
        <taxon>Duplodnaviria</taxon>
        <taxon>Heunggongvirae</taxon>
        <taxon>Uroviricota</taxon>
        <taxon>Caudoviricetes</taxon>
        <taxon>Autographivirales</taxon>
        <taxon>Autotranscriptaviridae</taxon>
        <taxon>Studiervirinae</taxon>
        <taxon>Gundecimvirus</taxon>
        <taxon>Gundecimvirus MG11</taxon>
    </lineage>
</organism>
<proteinExistence type="predicted"/>
<reference evidence="2" key="1">
    <citation type="submission" date="2023-03" db="EMBL/GenBank/DDBJ databases">
        <title>A Pseudomonas lysogenic bacteriophage crossing the Antarctic and Arctic, representing a new genus of Autographiviridae.</title>
        <authorList>
            <person name="Liu Z."/>
        </authorList>
    </citation>
    <scope>NUCLEOTIDE SEQUENCE</scope>
</reference>
<keyword evidence="3" id="KW-1185">Reference proteome</keyword>
<accession>A0AAF0CXK1</accession>
<feature type="region of interest" description="Disordered" evidence="1">
    <location>
        <begin position="243"/>
        <end position="277"/>
    </location>
</feature>
<evidence type="ECO:0000256" key="1">
    <source>
        <dbReference type="SAM" id="MobiDB-lite"/>
    </source>
</evidence>
<dbReference type="EMBL" id="OQ622254">
    <property type="protein sequence ID" value="WEM05624.1"/>
    <property type="molecule type" value="Genomic_DNA"/>
</dbReference>
<feature type="region of interest" description="Disordered" evidence="1">
    <location>
        <begin position="47"/>
        <end position="115"/>
    </location>
</feature>
<dbReference type="InterPro" id="IPR008768">
    <property type="entry name" value="Gp9-like"/>
</dbReference>
<dbReference type="Pfam" id="PF05396">
    <property type="entry name" value="Phage_T7_Capsid"/>
    <property type="match status" value="1"/>
</dbReference>
<sequence length="306" mass="33235">MRFNMLALAVGHVYQSADVYASFGVNSAVMSSSDPAEHAQNMLALDVATRDGDTSIDLADDSEEQTEESTEEEEASEDEEGTESEDESDGAEPEQGEDGFTPLGDPDEELTEASQQLDEYSTGFDEMRAQAIKAGLPADVAARIEDEYEADGKLSDDSYAQLAKAGYSAGFVNSFMKGQEAVAEAYVSKIVAYAGGKEQFDRVVAHLKANSPKSMDSLYDAIERRDLNTVQTVINLGMASQAKKFGKQPERTLNRRNATPAGRAPAQQAEGFATQTDMVKAMNDPRYGRDAKYTQEVRNKVLAASW</sequence>
<name>A0AAF0CXK1_9CAUD</name>
<evidence type="ECO:0000313" key="3">
    <source>
        <dbReference type="Proteomes" id="UP001219920"/>
    </source>
</evidence>
<dbReference type="GO" id="GO:0019069">
    <property type="term" value="P:viral capsid assembly"/>
    <property type="evidence" value="ECO:0007669"/>
    <property type="project" value="InterPro"/>
</dbReference>
<protein>
    <submittedName>
        <fullName evidence="2">Capsid assembly protein</fullName>
    </submittedName>
</protein>
<feature type="compositionally biased region" description="Acidic residues" evidence="1">
    <location>
        <begin position="58"/>
        <end position="97"/>
    </location>
</feature>